<dbReference type="OrthoDB" id="4096362at2759"/>
<dbReference type="eggNOG" id="KOG1311">
    <property type="taxonomic scope" value="Eukaryota"/>
</dbReference>
<comment type="subcellular location">
    <subcellularLocation>
        <location evidence="1">Membrane</location>
        <topology evidence="1">Multi-pass membrane protein</topology>
    </subcellularLocation>
</comment>
<dbReference type="Proteomes" id="UP000000600">
    <property type="component" value="Unassembled WGS sequence"/>
</dbReference>
<dbReference type="HOGENOM" id="CLU_099652_0_0_1"/>
<dbReference type="InterPro" id="IPR001594">
    <property type="entry name" value="Palmitoyltrfase_DHHC"/>
</dbReference>
<name>A0CLH2_PARTE</name>
<keyword evidence="6 8" id="KW-0012">Acyltransferase</keyword>
<dbReference type="PANTHER" id="PTHR22883:SF23">
    <property type="entry name" value="PALMITOYLTRANSFERASE ZDHHC6"/>
    <property type="match status" value="1"/>
</dbReference>
<dbReference type="OMA" id="NWGKCKP"/>
<sequence>MNWGKCKPYLYMDECIPVIVLGPNFQLFLWAYIAYAIYGFIILILLYSRHLGFIRLSLSVVSYTSTLTNYFLAAFMNQGVSNYSYKYFIQPTKYCEICKQRQQKQTEHCDACGVCIEGHDHHCPWIGKCVGRHNKRYFYVFIFSMFVFQISSILMFTKIL</sequence>
<dbReference type="InterPro" id="IPR039859">
    <property type="entry name" value="PFA4/ZDH16/20/ERF2-like"/>
</dbReference>
<evidence type="ECO:0000256" key="1">
    <source>
        <dbReference type="ARBA" id="ARBA00004141"/>
    </source>
</evidence>
<dbReference type="InParanoid" id="A0CLH2"/>
<evidence type="ECO:0000256" key="5">
    <source>
        <dbReference type="ARBA" id="ARBA00023136"/>
    </source>
</evidence>
<proteinExistence type="inferred from homology"/>
<evidence type="ECO:0000313" key="10">
    <source>
        <dbReference type="EMBL" id="CAK71639.1"/>
    </source>
</evidence>
<comment type="similarity">
    <text evidence="7">Belongs to the DHHC palmitoyltransferase family. PFA5 subfamily.</text>
</comment>
<evidence type="ECO:0000313" key="11">
    <source>
        <dbReference type="Proteomes" id="UP000000600"/>
    </source>
</evidence>
<evidence type="ECO:0000256" key="4">
    <source>
        <dbReference type="ARBA" id="ARBA00022989"/>
    </source>
</evidence>
<dbReference type="GO" id="GO:0016020">
    <property type="term" value="C:membrane"/>
    <property type="evidence" value="ECO:0007669"/>
    <property type="project" value="UniProtKB-SubCell"/>
</dbReference>
<protein>
    <recommendedName>
        <fullName evidence="8">Palmitoyltransferase</fullName>
        <ecNumber evidence="8">2.3.1.225</ecNumber>
    </recommendedName>
</protein>
<dbReference type="STRING" id="5888.A0CLH2"/>
<gene>
    <name evidence="10" type="ORF">GSPATT00008187001</name>
</gene>
<dbReference type="Pfam" id="PF01529">
    <property type="entry name" value="DHHC"/>
    <property type="match status" value="1"/>
</dbReference>
<dbReference type="GO" id="GO:0006612">
    <property type="term" value="P:protein targeting to membrane"/>
    <property type="evidence" value="ECO:0000318"/>
    <property type="project" value="GO_Central"/>
</dbReference>
<evidence type="ECO:0000256" key="7">
    <source>
        <dbReference type="ARBA" id="ARBA00038298"/>
    </source>
</evidence>
<reference evidence="10 11" key="1">
    <citation type="journal article" date="2006" name="Nature">
        <title>Global trends of whole-genome duplications revealed by the ciliate Paramecium tetraurelia.</title>
        <authorList>
            <consortium name="Genoscope"/>
            <person name="Aury J.-M."/>
            <person name="Jaillon O."/>
            <person name="Duret L."/>
            <person name="Noel B."/>
            <person name="Jubin C."/>
            <person name="Porcel B.M."/>
            <person name="Segurens B."/>
            <person name="Daubin V."/>
            <person name="Anthouard V."/>
            <person name="Aiach N."/>
            <person name="Arnaiz O."/>
            <person name="Billaut A."/>
            <person name="Beisson J."/>
            <person name="Blanc I."/>
            <person name="Bouhouche K."/>
            <person name="Camara F."/>
            <person name="Duharcourt S."/>
            <person name="Guigo R."/>
            <person name="Gogendeau D."/>
            <person name="Katinka M."/>
            <person name="Keller A.-M."/>
            <person name="Kissmehl R."/>
            <person name="Klotz C."/>
            <person name="Koll F."/>
            <person name="Le Moue A."/>
            <person name="Lepere C."/>
            <person name="Malinsky S."/>
            <person name="Nowacki M."/>
            <person name="Nowak J.K."/>
            <person name="Plattner H."/>
            <person name="Poulain J."/>
            <person name="Ruiz F."/>
            <person name="Serrano V."/>
            <person name="Zagulski M."/>
            <person name="Dessen P."/>
            <person name="Betermier M."/>
            <person name="Weissenbach J."/>
            <person name="Scarpelli C."/>
            <person name="Schachter V."/>
            <person name="Sperling L."/>
            <person name="Meyer E."/>
            <person name="Cohen J."/>
            <person name="Wincker P."/>
        </authorList>
    </citation>
    <scope>NUCLEOTIDE SEQUENCE [LARGE SCALE GENOMIC DNA]</scope>
    <source>
        <strain evidence="10 11">Stock d4-2</strain>
    </source>
</reference>
<organism evidence="10 11">
    <name type="scientific">Paramecium tetraurelia</name>
    <dbReference type="NCBI Taxonomy" id="5888"/>
    <lineage>
        <taxon>Eukaryota</taxon>
        <taxon>Sar</taxon>
        <taxon>Alveolata</taxon>
        <taxon>Ciliophora</taxon>
        <taxon>Intramacronucleata</taxon>
        <taxon>Oligohymenophorea</taxon>
        <taxon>Peniculida</taxon>
        <taxon>Parameciidae</taxon>
        <taxon>Paramecium</taxon>
    </lineage>
</organism>
<evidence type="ECO:0000256" key="2">
    <source>
        <dbReference type="ARBA" id="ARBA00022679"/>
    </source>
</evidence>
<keyword evidence="5 8" id="KW-0472">Membrane</keyword>
<dbReference type="RefSeq" id="XP_001439036.1">
    <property type="nucleotide sequence ID" value="XM_001438999.1"/>
</dbReference>
<evidence type="ECO:0000256" key="8">
    <source>
        <dbReference type="RuleBase" id="RU079119"/>
    </source>
</evidence>
<dbReference type="EMBL" id="CT868097">
    <property type="protein sequence ID" value="CAK71639.1"/>
    <property type="molecule type" value="Genomic_DNA"/>
</dbReference>
<feature type="transmembrane region" description="Helical" evidence="8">
    <location>
        <begin position="137"/>
        <end position="157"/>
    </location>
</feature>
<dbReference type="PROSITE" id="PS50216">
    <property type="entry name" value="DHHC"/>
    <property type="match status" value="1"/>
</dbReference>
<dbReference type="GO" id="GO:0005783">
    <property type="term" value="C:endoplasmic reticulum"/>
    <property type="evidence" value="ECO:0000318"/>
    <property type="project" value="GO_Central"/>
</dbReference>
<evidence type="ECO:0000256" key="3">
    <source>
        <dbReference type="ARBA" id="ARBA00022692"/>
    </source>
</evidence>
<dbReference type="EC" id="2.3.1.225" evidence="8"/>
<comment type="catalytic activity">
    <reaction evidence="8">
        <text>L-cysteinyl-[protein] + hexadecanoyl-CoA = S-hexadecanoyl-L-cysteinyl-[protein] + CoA</text>
        <dbReference type="Rhea" id="RHEA:36683"/>
        <dbReference type="Rhea" id="RHEA-COMP:10131"/>
        <dbReference type="Rhea" id="RHEA-COMP:11032"/>
        <dbReference type="ChEBI" id="CHEBI:29950"/>
        <dbReference type="ChEBI" id="CHEBI:57287"/>
        <dbReference type="ChEBI" id="CHEBI:57379"/>
        <dbReference type="ChEBI" id="CHEBI:74151"/>
        <dbReference type="EC" id="2.3.1.225"/>
    </reaction>
</comment>
<dbReference type="KEGG" id="ptm:GSPATT00008187001"/>
<keyword evidence="3 8" id="KW-0812">Transmembrane</keyword>
<dbReference type="GO" id="GO:0005794">
    <property type="term" value="C:Golgi apparatus"/>
    <property type="evidence" value="ECO:0000318"/>
    <property type="project" value="GO_Central"/>
</dbReference>
<keyword evidence="4 8" id="KW-1133">Transmembrane helix</keyword>
<evidence type="ECO:0000259" key="9">
    <source>
        <dbReference type="Pfam" id="PF01529"/>
    </source>
</evidence>
<comment type="domain">
    <text evidence="8">The DHHC domain is required for palmitoyltransferase activity.</text>
</comment>
<dbReference type="AlphaFoldDB" id="A0CLH2"/>
<dbReference type="GeneID" id="5024821"/>
<feature type="transmembrane region" description="Helical" evidence="8">
    <location>
        <begin position="27"/>
        <end position="47"/>
    </location>
</feature>
<feature type="domain" description="Palmitoyltransferase DHHC" evidence="9">
    <location>
        <begin position="91"/>
        <end position="157"/>
    </location>
</feature>
<accession>A0CLH2</accession>
<evidence type="ECO:0000256" key="6">
    <source>
        <dbReference type="ARBA" id="ARBA00023315"/>
    </source>
</evidence>
<dbReference type="PANTHER" id="PTHR22883">
    <property type="entry name" value="ZINC FINGER DHHC DOMAIN CONTAINING PROTEIN"/>
    <property type="match status" value="1"/>
</dbReference>
<keyword evidence="2 8" id="KW-0808">Transferase</keyword>
<dbReference type="GO" id="GO:0019706">
    <property type="term" value="F:protein-cysteine S-palmitoyltransferase activity"/>
    <property type="evidence" value="ECO:0000318"/>
    <property type="project" value="GO_Central"/>
</dbReference>
<keyword evidence="11" id="KW-1185">Reference proteome</keyword>